<evidence type="ECO:0000256" key="5">
    <source>
        <dbReference type="ARBA" id="ARBA00008535"/>
    </source>
</evidence>
<dbReference type="RefSeq" id="XP_026176967.1">
    <property type="nucleotide sequence ID" value="XM_026321182.1"/>
</dbReference>
<evidence type="ECO:0000256" key="8">
    <source>
        <dbReference type="ARBA" id="ARBA00022741"/>
    </source>
</evidence>
<keyword evidence="7" id="KW-0677">Repeat</keyword>
<evidence type="ECO:0000256" key="2">
    <source>
        <dbReference type="ARBA" id="ARBA00004240"/>
    </source>
</evidence>
<dbReference type="GeneID" id="113138614"/>
<dbReference type="FunFam" id="3.40.50.300:FF:000536">
    <property type="entry name" value="GTPase IMAP family member 8"/>
    <property type="match status" value="1"/>
</dbReference>
<dbReference type="Ensembl" id="ENSMAMT00000051540.1">
    <property type="protein sequence ID" value="ENSMAMP00000064496.1"/>
    <property type="gene ID" value="ENSMAMG00000026097.1"/>
</dbReference>
<evidence type="ECO:0000256" key="10">
    <source>
        <dbReference type="ARBA" id="ARBA00023034"/>
    </source>
</evidence>
<dbReference type="GO" id="GO:0005739">
    <property type="term" value="C:mitochondrion"/>
    <property type="evidence" value="ECO:0007669"/>
    <property type="project" value="UniProtKB-SubCell"/>
</dbReference>
<feature type="domain" description="AIG1-type G" evidence="18">
    <location>
        <begin position="200"/>
        <end position="387"/>
    </location>
</feature>
<keyword evidence="12" id="KW-0342">GTP-binding</keyword>
<evidence type="ECO:0000256" key="13">
    <source>
        <dbReference type="ARBA" id="ARBA00056809"/>
    </source>
</evidence>
<evidence type="ECO:0000256" key="12">
    <source>
        <dbReference type="ARBA" id="ARBA00023134"/>
    </source>
</evidence>
<keyword evidence="11" id="KW-0496">Mitochondrion</keyword>
<dbReference type="Gene3D" id="3.40.50.300">
    <property type="entry name" value="P-loop containing nucleotide triphosphate hydrolases"/>
    <property type="match status" value="3"/>
</dbReference>
<evidence type="ECO:0000256" key="6">
    <source>
        <dbReference type="ARBA" id="ARBA00022490"/>
    </source>
</evidence>
<feature type="domain" description="AIG1-type G" evidence="18">
    <location>
        <begin position="402"/>
        <end position="602"/>
    </location>
</feature>
<comment type="function">
    <text evidence="13">Exerts an anti-apoptotic effect in the immune system and is involved in responses to infections.</text>
</comment>
<evidence type="ECO:0000256" key="14">
    <source>
        <dbReference type="ARBA" id="ARBA00073539"/>
    </source>
</evidence>
<dbReference type="SUPFAM" id="SSF52540">
    <property type="entry name" value="P-loop containing nucleoside triphosphate hydrolases"/>
    <property type="match status" value="3"/>
</dbReference>
<reference evidence="19" key="1">
    <citation type="submission" date="2025-08" db="UniProtKB">
        <authorList>
            <consortium name="Ensembl"/>
        </authorList>
    </citation>
    <scope>IDENTIFICATION</scope>
</reference>
<dbReference type="RefSeq" id="XP_026176965.1">
    <property type="nucleotide sequence ID" value="XM_026321180.1"/>
</dbReference>
<dbReference type="FunCoup" id="A0A7N8YPY4">
    <property type="interactions" value="24"/>
</dbReference>
<evidence type="ECO:0000256" key="7">
    <source>
        <dbReference type="ARBA" id="ARBA00022737"/>
    </source>
</evidence>
<dbReference type="CDD" id="cd01852">
    <property type="entry name" value="AIG1"/>
    <property type="match status" value="1"/>
</dbReference>
<sequence>MAESRTTTPAFELRILMLGKNLKEKTTLSNFIIGKKDSFHQQINNQSTVTHGQWRNIPLKIVKTSNMFDVPVDKIRLEMRKCEALCTPGPNVLLLLVNPSDFSVYDREKLKIILSLAGQDAFKYSLVVVTKNREESNSSVNHLILDCRQRKQKISLDKKYLLNNELQELMEKIVAIVASNKEGYLSFTDGALMVPTQCAMQRLNLVLCGKSEALKTLVGNAILGEKKFDTNTESVNNQAEVCGRWVSLIKLPALYKQQQDRATKEALQSLSLCDPEGVHAFLLVLPVDPLSSDDKSEIETIQNTLGHRVNDFTIILFTVDSNPTSPTVVRFLRQNKDMQELCHSCGERYIIFNINDKQETFDLLHEVENMRAVEPRCFTKELVARHPHKTISRQKPRLRTANECLRMVLVGKTGCGKSATGNTILGKECFTSKVSSKSVTQICMKARGQIDGRAVTVVDTPGLFDTKLSNEEVEQELVKCVSLLSPGPHVFLLVLQIGRCTNEEKETVELIKRFFGKKSGDYIIVIFTRGDDLKNQTIENYIDDCADFVKTLIADCRGRYQVFNNNDQTNKAQVRELLNKADSMVKNNGGGYYTSEMFQEAEAAIQKEVERIRKEKEEEIQRQKREVEREHEVEMSKKKRREQRPKTDQESELLKKERYINEENEKRKREEKQRAEEERERQRQEEIKRQQWEKKLKELEEVILQAKEKEKIERRLKESREEIRKQQEAWEQESKEWWQKRHQEDEQRRQEEQIRLNKLREEYELEKTKYEARVTNESQIRREQEEEWKKMQENFQKKMEEIEKKHEEEVRKQAEENNDFKDKYTKDFEALLEKHDKEMTDLKQVQQRNNTLIIRQLTMNKTYQKDFDRLKKKQDEEINFLTRTTQNKDDLNKEINNQKKIHEEEINNWIHDHLKKSQQAKACCIL</sequence>
<proteinExistence type="inferred from homology"/>
<dbReference type="PROSITE" id="PS51720">
    <property type="entry name" value="G_AIG1"/>
    <property type="match status" value="2"/>
</dbReference>
<dbReference type="AlphaFoldDB" id="A0A7N8YPY4"/>
<dbReference type="GO" id="GO:0005794">
    <property type="term" value="C:Golgi apparatus"/>
    <property type="evidence" value="ECO:0007669"/>
    <property type="project" value="UniProtKB-SubCell"/>
</dbReference>
<evidence type="ECO:0000256" key="1">
    <source>
        <dbReference type="ARBA" id="ARBA00004173"/>
    </source>
</evidence>
<feature type="compositionally biased region" description="Basic and acidic residues" evidence="17">
    <location>
        <begin position="644"/>
        <end position="688"/>
    </location>
</feature>
<dbReference type="InParanoid" id="A0A7N8YPY4"/>
<keyword evidence="10" id="KW-0333">Golgi apparatus</keyword>
<comment type="subcellular location">
    <subcellularLocation>
        <location evidence="3">Cytoplasm</location>
        <location evidence="3">Cytosol</location>
    </subcellularLocation>
    <subcellularLocation>
        <location evidence="2">Endoplasmic reticulum</location>
    </subcellularLocation>
    <subcellularLocation>
        <location evidence="4">Golgi apparatus</location>
    </subcellularLocation>
    <subcellularLocation>
        <location evidence="1">Mitochondrion</location>
    </subcellularLocation>
</comment>
<dbReference type="Proteomes" id="UP000261640">
    <property type="component" value="Unplaced"/>
</dbReference>
<dbReference type="GO" id="GO:0005783">
    <property type="term" value="C:endoplasmic reticulum"/>
    <property type="evidence" value="ECO:0007669"/>
    <property type="project" value="UniProtKB-SubCell"/>
</dbReference>
<dbReference type="InterPro" id="IPR027417">
    <property type="entry name" value="P-loop_NTPase"/>
</dbReference>
<evidence type="ECO:0000256" key="16">
    <source>
        <dbReference type="SAM" id="Coils"/>
    </source>
</evidence>
<feature type="region of interest" description="Disordered" evidence="17">
    <location>
        <begin position="620"/>
        <end position="688"/>
    </location>
</feature>
<protein>
    <recommendedName>
        <fullName evidence="14">GTPase IMAP family member 8</fullName>
    </recommendedName>
    <alternativeName>
        <fullName evidence="15">Immune-associated nucleotide-binding protein 9</fullName>
    </alternativeName>
</protein>
<evidence type="ECO:0000259" key="18">
    <source>
        <dbReference type="PROSITE" id="PS51720"/>
    </source>
</evidence>
<evidence type="ECO:0000256" key="15">
    <source>
        <dbReference type="ARBA" id="ARBA00077278"/>
    </source>
</evidence>
<organism evidence="19 20">
    <name type="scientific">Mastacembelus armatus</name>
    <name type="common">zig-zag eel</name>
    <dbReference type="NCBI Taxonomy" id="205130"/>
    <lineage>
        <taxon>Eukaryota</taxon>
        <taxon>Metazoa</taxon>
        <taxon>Chordata</taxon>
        <taxon>Craniata</taxon>
        <taxon>Vertebrata</taxon>
        <taxon>Euteleostomi</taxon>
        <taxon>Actinopterygii</taxon>
        <taxon>Neopterygii</taxon>
        <taxon>Teleostei</taxon>
        <taxon>Neoteleostei</taxon>
        <taxon>Acanthomorphata</taxon>
        <taxon>Anabantaria</taxon>
        <taxon>Synbranchiformes</taxon>
        <taxon>Mastacembelidae</taxon>
        <taxon>Mastacembelus</taxon>
    </lineage>
</organism>
<evidence type="ECO:0000256" key="4">
    <source>
        <dbReference type="ARBA" id="ARBA00004555"/>
    </source>
</evidence>
<reference evidence="19" key="2">
    <citation type="submission" date="2025-09" db="UniProtKB">
        <authorList>
            <consortium name="Ensembl"/>
        </authorList>
    </citation>
    <scope>IDENTIFICATION</scope>
</reference>
<keyword evidence="20" id="KW-1185">Reference proteome</keyword>
<keyword evidence="8" id="KW-0547">Nucleotide-binding</keyword>
<comment type="similarity">
    <text evidence="5">Belongs to the TRAFAC class TrmE-Era-EngA-EngB-Septin-like GTPase superfamily. AIG1/Toc34/Toc159-like paraseptin GTPase family. IAN subfamily.</text>
</comment>
<dbReference type="Pfam" id="PF04548">
    <property type="entry name" value="AIG1"/>
    <property type="match status" value="3"/>
</dbReference>
<evidence type="ECO:0000256" key="9">
    <source>
        <dbReference type="ARBA" id="ARBA00022824"/>
    </source>
</evidence>
<dbReference type="InterPro" id="IPR006703">
    <property type="entry name" value="G_AIG1"/>
</dbReference>
<dbReference type="PANTHER" id="PTHR10903:SF170">
    <property type="entry name" value="GTPASE IMAP FAMILY MEMBER 7"/>
    <property type="match status" value="1"/>
</dbReference>
<name>A0A7N8YPY4_9TELE</name>
<keyword evidence="16" id="KW-0175">Coiled coil</keyword>
<evidence type="ECO:0000256" key="3">
    <source>
        <dbReference type="ARBA" id="ARBA00004514"/>
    </source>
</evidence>
<feature type="coiled-coil region" evidence="16">
    <location>
        <begin position="881"/>
        <end position="912"/>
    </location>
</feature>
<evidence type="ECO:0000313" key="20">
    <source>
        <dbReference type="Proteomes" id="UP000261640"/>
    </source>
</evidence>
<dbReference type="PANTHER" id="PTHR10903">
    <property type="entry name" value="GTPASE, IMAP FAMILY MEMBER-RELATED"/>
    <property type="match status" value="1"/>
</dbReference>
<evidence type="ECO:0000256" key="11">
    <source>
        <dbReference type="ARBA" id="ARBA00023128"/>
    </source>
</evidence>
<evidence type="ECO:0000256" key="17">
    <source>
        <dbReference type="SAM" id="MobiDB-lite"/>
    </source>
</evidence>
<dbReference type="RefSeq" id="XP_026176966.1">
    <property type="nucleotide sequence ID" value="XM_026321181.1"/>
</dbReference>
<evidence type="ECO:0000313" key="19">
    <source>
        <dbReference type="Ensembl" id="ENSMAMP00000064496.1"/>
    </source>
</evidence>
<accession>A0A7N8YPY4</accession>
<dbReference type="GO" id="GO:0005829">
    <property type="term" value="C:cytosol"/>
    <property type="evidence" value="ECO:0007669"/>
    <property type="project" value="UniProtKB-SubCell"/>
</dbReference>
<dbReference type="GO" id="GO:0005525">
    <property type="term" value="F:GTP binding"/>
    <property type="evidence" value="ECO:0007669"/>
    <property type="project" value="UniProtKB-KW"/>
</dbReference>
<dbReference type="InterPro" id="IPR045058">
    <property type="entry name" value="GIMA/IAN/Toc"/>
</dbReference>
<keyword evidence="6" id="KW-0963">Cytoplasm</keyword>
<feature type="compositionally biased region" description="Basic and acidic residues" evidence="17">
    <location>
        <begin position="620"/>
        <end position="636"/>
    </location>
</feature>
<dbReference type="GeneTree" id="ENSGT00940000164100"/>
<keyword evidence="9" id="KW-0256">Endoplasmic reticulum</keyword>